<evidence type="ECO:0000256" key="1">
    <source>
        <dbReference type="SAM" id="MobiDB-lite"/>
    </source>
</evidence>
<reference evidence="4" key="1">
    <citation type="submission" date="2017-10" db="EMBL/GenBank/DDBJ databases">
        <title>Rapid genome shrinkage in a self-fertile nematode reveals novel sperm competition proteins.</title>
        <authorList>
            <person name="Yin D."/>
            <person name="Schwarz E.M."/>
            <person name="Thomas C.G."/>
            <person name="Felde R.L."/>
            <person name="Korf I.F."/>
            <person name="Cutter A.D."/>
            <person name="Schartner C.M."/>
            <person name="Ralston E.J."/>
            <person name="Meyer B.J."/>
            <person name="Haag E.S."/>
        </authorList>
    </citation>
    <scope>NUCLEOTIDE SEQUENCE [LARGE SCALE GENOMIC DNA]</scope>
    <source>
        <strain evidence="4">JU1422</strain>
    </source>
</reference>
<feature type="signal peptide" evidence="2">
    <location>
        <begin position="1"/>
        <end position="17"/>
    </location>
</feature>
<feature type="chain" id="PRO_5013714120" evidence="2">
    <location>
        <begin position="18"/>
        <end position="443"/>
    </location>
</feature>
<feature type="compositionally biased region" description="Basic and acidic residues" evidence="1">
    <location>
        <begin position="181"/>
        <end position="194"/>
    </location>
</feature>
<comment type="caution">
    <text evidence="3">The sequence shown here is derived from an EMBL/GenBank/DDBJ whole genome shotgun (WGS) entry which is preliminary data.</text>
</comment>
<feature type="region of interest" description="Disordered" evidence="1">
    <location>
        <begin position="174"/>
        <end position="343"/>
    </location>
</feature>
<proteinExistence type="predicted"/>
<feature type="compositionally biased region" description="Polar residues" evidence="1">
    <location>
        <begin position="358"/>
        <end position="377"/>
    </location>
</feature>
<accession>A0A2G5SNA4</accession>
<feature type="region of interest" description="Disordered" evidence="1">
    <location>
        <begin position="358"/>
        <end position="421"/>
    </location>
</feature>
<dbReference type="Proteomes" id="UP000230233">
    <property type="component" value="Chromosome X"/>
</dbReference>
<gene>
    <name evidence="3" type="primary">Cni-Y41G9A.5</name>
    <name evidence="3" type="synonym">Cnig_chr_X.g22977</name>
    <name evidence="3" type="ORF">B9Z55_022977</name>
</gene>
<sequence length="443" mass="48332">MSKISAVLFFLFTFSESIPTRFRRQYGWGVSPYYNAAQYYENQPQQWSSQTVRNNQNYYSPYFYGYQRQNNWQQQNQNSYQQPQSHYNRPSWISENGYANNGYATAPPAYNQANSGYGRPKYLATLQPKPTLSPVILERSTLFVTAEPTLRPTEGEDRHPTFLERLGVATLPIVPTNSEEETLKSAEEALKSAEEELGNGELLPERSEGGGESEAITTTMEPIPEETSVSGDGNSGEGQEKPESTEPSVLEKDEVASSEFFASSTEEPSTTEALTTTVMETTEVSTTTETTTEESMTSTTEEPTTSTVLSTEPTTEVTTTATPTTSTTVPSEPSTPKPAKDVKPVTLLAFQEVTNEITSNPANVTQPTVDQSTTSVGDLNEIGEGSGSEDAAAENTSSRPASTFSTGIVGLRAPPVPKSTETGLAVVEWTDSDNEVRKVLLTQ</sequence>
<organism evidence="3 4">
    <name type="scientific">Caenorhabditis nigoni</name>
    <dbReference type="NCBI Taxonomy" id="1611254"/>
    <lineage>
        <taxon>Eukaryota</taxon>
        <taxon>Metazoa</taxon>
        <taxon>Ecdysozoa</taxon>
        <taxon>Nematoda</taxon>
        <taxon>Chromadorea</taxon>
        <taxon>Rhabditida</taxon>
        <taxon>Rhabditina</taxon>
        <taxon>Rhabditomorpha</taxon>
        <taxon>Rhabditoidea</taxon>
        <taxon>Rhabditidae</taxon>
        <taxon>Peloderinae</taxon>
        <taxon>Caenorhabditis</taxon>
    </lineage>
</organism>
<feature type="compositionally biased region" description="Low complexity" evidence="1">
    <location>
        <begin position="214"/>
        <end position="227"/>
    </location>
</feature>
<protein>
    <submittedName>
        <fullName evidence="3">Uncharacterized protein</fullName>
    </submittedName>
</protein>
<feature type="compositionally biased region" description="Low complexity" evidence="1">
    <location>
        <begin position="257"/>
        <end position="334"/>
    </location>
</feature>
<dbReference type="OrthoDB" id="5870683at2759"/>
<evidence type="ECO:0000256" key="2">
    <source>
        <dbReference type="SAM" id="SignalP"/>
    </source>
</evidence>
<keyword evidence="4" id="KW-1185">Reference proteome</keyword>
<keyword evidence="2" id="KW-0732">Signal</keyword>
<evidence type="ECO:0000313" key="3">
    <source>
        <dbReference type="EMBL" id="PIC16336.1"/>
    </source>
</evidence>
<dbReference type="EMBL" id="PDUG01000006">
    <property type="protein sequence ID" value="PIC16336.1"/>
    <property type="molecule type" value="Genomic_DNA"/>
</dbReference>
<name>A0A2G5SNA4_9PELO</name>
<dbReference type="AlphaFoldDB" id="A0A2G5SNA4"/>
<feature type="compositionally biased region" description="Basic and acidic residues" evidence="1">
    <location>
        <begin position="238"/>
        <end position="255"/>
    </location>
</feature>
<feature type="compositionally biased region" description="Polar residues" evidence="1">
    <location>
        <begin position="394"/>
        <end position="406"/>
    </location>
</feature>
<evidence type="ECO:0000313" key="4">
    <source>
        <dbReference type="Proteomes" id="UP000230233"/>
    </source>
</evidence>